<dbReference type="Proteomes" id="UP000289269">
    <property type="component" value="Unassembled WGS sequence"/>
</dbReference>
<keyword evidence="1" id="KW-0479">Metal-binding</keyword>
<dbReference type="GO" id="GO:0046872">
    <property type="term" value="F:metal ion binding"/>
    <property type="evidence" value="ECO:0007669"/>
    <property type="project" value="UniProtKB-KW"/>
</dbReference>
<accession>A0A4Q0AGJ8</accession>
<reference evidence="3" key="1">
    <citation type="submission" date="2019-01" db="EMBL/GenBank/DDBJ databases">
        <title>Genomic signatures and co-occurrence patterns of the ultra-small Saccharimodia (Patescibacteria phylum) suggest a symbiotic lifestyle.</title>
        <authorList>
            <person name="Lemos L."/>
            <person name="Medeiros J."/>
            <person name="Andreote F."/>
            <person name="Fernandes G."/>
            <person name="Varani A."/>
            <person name="Oliveira G."/>
            <person name="Pylro V."/>
        </authorList>
    </citation>
    <scope>NUCLEOTIDE SEQUENCE [LARGE SCALE GENOMIC DNA]</scope>
    <source>
        <strain evidence="3">AMD01</strain>
    </source>
</reference>
<comment type="caution">
    <text evidence="3">The sequence shown here is derived from an EMBL/GenBank/DDBJ whole genome shotgun (WGS) entry which is preliminary data.</text>
</comment>
<protein>
    <recommendedName>
        <fullName evidence="5">Ribulose-phosphate 3-epimerase</fullName>
    </recommendedName>
</protein>
<evidence type="ECO:0000256" key="1">
    <source>
        <dbReference type="ARBA" id="ARBA00022723"/>
    </source>
</evidence>
<dbReference type="GO" id="GO:0016857">
    <property type="term" value="F:racemase and epimerase activity, acting on carbohydrates and derivatives"/>
    <property type="evidence" value="ECO:0007669"/>
    <property type="project" value="InterPro"/>
</dbReference>
<dbReference type="Pfam" id="PF00834">
    <property type="entry name" value="Ribul_P_3_epim"/>
    <property type="match status" value="1"/>
</dbReference>
<gene>
    <name evidence="3" type="ORF">EOT04_03000</name>
</gene>
<keyword evidence="4" id="KW-1185">Reference proteome</keyword>
<evidence type="ECO:0000256" key="2">
    <source>
        <dbReference type="ARBA" id="ARBA00023235"/>
    </source>
</evidence>
<dbReference type="AlphaFoldDB" id="A0A4Q0AGJ8"/>
<name>A0A4Q0AGJ8_9BACT</name>
<proteinExistence type="predicted"/>
<dbReference type="GO" id="GO:0005975">
    <property type="term" value="P:carbohydrate metabolic process"/>
    <property type="evidence" value="ECO:0007669"/>
    <property type="project" value="InterPro"/>
</dbReference>
<dbReference type="InterPro" id="IPR000056">
    <property type="entry name" value="Ribul_P_3_epim-like"/>
</dbReference>
<dbReference type="EMBL" id="SCKW01000035">
    <property type="protein sequence ID" value="RWZ78096.1"/>
    <property type="molecule type" value="Genomic_DNA"/>
</dbReference>
<evidence type="ECO:0000313" key="4">
    <source>
        <dbReference type="Proteomes" id="UP000289269"/>
    </source>
</evidence>
<sequence length="209" mass="22123">MSLICPAVLAADPQDYRRKINIVTAFAKRIHIDLSDGDFAPGRSINPIQAWWPPGVLADIHLMYRHPLEHIETMVSLGPNLAIIHAEAEGDLAGMMEHLKRCGQKIGLAMLADTEPDRVSQLIGLADHVLIFSGKLGSYGGSADLSLLQKIGAVKRINSQAEIGWDGGADPSNVQTIAAAGVEVIVAGGSIMQAGDPAAEYAKLANSIS</sequence>
<evidence type="ECO:0008006" key="5">
    <source>
        <dbReference type="Google" id="ProtNLM"/>
    </source>
</evidence>
<evidence type="ECO:0000313" key="3">
    <source>
        <dbReference type="EMBL" id="RWZ78096.1"/>
    </source>
</evidence>
<organism evidence="3 4">
    <name type="scientific">Candidatus Chaera renei</name>
    <dbReference type="NCBI Taxonomy" id="2506947"/>
    <lineage>
        <taxon>Bacteria</taxon>
        <taxon>Candidatus Saccharimonadota</taxon>
        <taxon>Candidatus Saccharimonadia</taxon>
        <taxon>Candidatus Saccharimonadales</taxon>
        <taxon>Candidatus Saccharimonadaceae</taxon>
        <taxon>Candidatus Chaera</taxon>
    </lineage>
</organism>
<dbReference type="InterPro" id="IPR011060">
    <property type="entry name" value="RibuloseP-bd_barrel"/>
</dbReference>
<dbReference type="Gene3D" id="3.20.20.70">
    <property type="entry name" value="Aldolase class I"/>
    <property type="match status" value="1"/>
</dbReference>
<dbReference type="PANTHER" id="PTHR11749">
    <property type="entry name" value="RIBULOSE-5-PHOSPHATE-3-EPIMERASE"/>
    <property type="match status" value="1"/>
</dbReference>
<dbReference type="SUPFAM" id="SSF51366">
    <property type="entry name" value="Ribulose-phoshate binding barrel"/>
    <property type="match status" value="1"/>
</dbReference>
<dbReference type="InterPro" id="IPR013785">
    <property type="entry name" value="Aldolase_TIM"/>
</dbReference>
<keyword evidence="2" id="KW-0413">Isomerase</keyword>